<name>A0A5C3KFU6_COPMA</name>
<dbReference type="AlphaFoldDB" id="A0A5C3KFU6"/>
<dbReference type="Proteomes" id="UP000307440">
    <property type="component" value="Unassembled WGS sequence"/>
</dbReference>
<organism evidence="2 3">
    <name type="scientific">Coprinopsis marcescibilis</name>
    <name type="common">Agaric fungus</name>
    <name type="synonym">Psathyrella marcescibilis</name>
    <dbReference type="NCBI Taxonomy" id="230819"/>
    <lineage>
        <taxon>Eukaryota</taxon>
        <taxon>Fungi</taxon>
        <taxon>Dikarya</taxon>
        <taxon>Basidiomycota</taxon>
        <taxon>Agaricomycotina</taxon>
        <taxon>Agaricomycetes</taxon>
        <taxon>Agaricomycetidae</taxon>
        <taxon>Agaricales</taxon>
        <taxon>Agaricineae</taxon>
        <taxon>Psathyrellaceae</taxon>
        <taxon>Coprinopsis</taxon>
    </lineage>
</organism>
<evidence type="ECO:0000313" key="2">
    <source>
        <dbReference type="EMBL" id="TFK18950.1"/>
    </source>
</evidence>
<dbReference type="OrthoDB" id="3269232at2759"/>
<feature type="region of interest" description="Disordered" evidence="1">
    <location>
        <begin position="108"/>
        <end position="145"/>
    </location>
</feature>
<gene>
    <name evidence="2" type="ORF">FA15DRAFT_602352</name>
</gene>
<accession>A0A5C3KFU6</accession>
<proteinExistence type="predicted"/>
<sequence>QSALVLQCLYCRRVRVQLQTKEGKSVKKTTKKLRRSNLGQVLTDDAFFREVQEQQEADLAAARVKELKKSAQERLAEAIRVWEVEEKARVQGNEARRAALDTAKAKWKGEKDEAKAEGMKVKDWKLTHPEPKLADPDYRAIPKSS</sequence>
<protein>
    <submittedName>
        <fullName evidence="2">Uncharacterized protein</fullName>
    </submittedName>
</protein>
<evidence type="ECO:0000256" key="1">
    <source>
        <dbReference type="SAM" id="MobiDB-lite"/>
    </source>
</evidence>
<dbReference type="EMBL" id="ML210368">
    <property type="protein sequence ID" value="TFK18950.1"/>
    <property type="molecule type" value="Genomic_DNA"/>
</dbReference>
<feature type="non-terminal residue" evidence="2">
    <location>
        <position position="1"/>
    </location>
</feature>
<reference evidence="2 3" key="1">
    <citation type="journal article" date="2019" name="Nat. Ecol. Evol.">
        <title>Megaphylogeny resolves global patterns of mushroom evolution.</title>
        <authorList>
            <person name="Varga T."/>
            <person name="Krizsan K."/>
            <person name="Foldi C."/>
            <person name="Dima B."/>
            <person name="Sanchez-Garcia M."/>
            <person name="Sanchez-Ramirez S."/>
            <person name="Szollosi G.J."/>
            <person name="Szarkandi J.G."/>
            <person name="Papp V."/>
            <person name="Albert L."/>
            <person name="Andreopoulos W."/>
            <person name="Angelini C."/>
            <person name="Antonin V."/>
            <person name="Barry K.W."/>
            <person name="Bougher N.L."/>
            <person name="Buchanan P."/>
            <person name="Buyck B."/>
            <person name="Bense V."/>
            <person name="Catcheside P."/>
            <person name="Chovatia M."/>
            <person name="Cooper J."/>
            <person name="Damon W."/>
            <person name="Desjardin D."/>
            <person name="Finy P."/>
            <person name="Geml J."/>
            <person name="Haridas S."/>
            <person name="Hughes K."/>
            <person name="Justo A."/>
            <person name="Karasinski D."/>
            <person name="Kautmanova I."/>
            <person name="Kiss B."/>
            <person name="Kocsube S."/>
            <person name="Kotiranta H."/>
            <person name="LaButti K.M."/>
            <person name="Lechner B.E."/>
            <person name="Liimatainen K."/>
            <person name="Lipzen A."/>
            <person name="Lukacs Z."/>
            <person name="Mihaltcheva S."/>
            <person name="Morgado L.N."/>
            <person name="Niskanen T."/>
            <person name="Noordeloos M.E."/>
            <person name="Ohm R.A."/>
            <person name="Ortiz-Santana B."/>
            <person name="Ovrebo C."/>
            <person name="Racz N."/>
            <person name="Riley R."/>
            <person name="Savchenko A."/>
            <person name="Shiryaev A."/>
            <person name="Soop K."/>
            <person name="Spirin V."/>
            <person name="Szebenyi C."/>
            <person name="Tomsovsky M."/>
            <person name="Tulloss R.E."/>
            <person name="Uehling J."/>
            <person name="Grigoriev I.V."/>
            <person name="Vagvolgyi C."/>
            <person name="Papp T."/>
            <person name="Martin F.M."/>
            <person name="Miettinen O."/>
            <person name="Hibbett D.S."/>
            <person name="Nagy L.G."/>
        </authorList>
    </citation>
    <scope>NUCLEOTIDE SEQUENCE [LARGE SCALE GENOMIC DNA]</scope>
    <source>
        <strain evidence="2 3">CBS 121175</strain>
    </source>
</reference>
<keyword evidence="3" id="KW-1185">Reference proteome</keyword>
<evidence type="ECO:0000313" key="3">
    <source>
        <dbReference type="Proteomes" id="UP000307440"/>
    </source>
</evidence>